<organism evidence="1 2">
    <name type="scientific">Actinomadura fulvescens</name>
    <dbReference type="NCBI Taxonomy" id="46160"/>
    <lineage>
        <taxon>Bacteria</taxon>
        <taxon>Bacillati</taxon>
        <taxon>Actinomycetota</taxon>
        <taxon>Actinomycetes</taxon>
        <taxon>Streptosporangiales</taxon>
        <taxon>Thermomonosporaceae</taxon>
        <taxon>Actinomadura</taxon>
    </lineage>
</organism>
<protein>
    <submittedName>
        <fullName evidence="1">ABC transporter substrate-binding protein</fullName>
    </submittedName>
</protein>
<dbReference type="SUPFAM" id="SSF53822">
    <property type="entry name" value="Periplasmic binding protein-like I"/>
    <property type="match status" value="1"/>
</dbReference>
<dbReference type="InterPro" id="IPR028082">
    <property type="entry name" value="Peripla_BP_I"/>
</dbReference>
<dbReference type="Proteomes" id="UP001501509">
    <property type="component" value="Unassembled WGS sequence"/>
</dbReference>
<gene>
    <name evidence="1" type="ORF">GCM10010411_32510</name>
</gene>
<dbReference type="EMBL" id="BAAATD010000004">
    <property type="protein sequence ID" value="GAA2596551.1"/>
    <property type="molecule type" value="Genomic_DNA"/>
</dbReference>
<dbReference type="RefSeq" id="WP_344541714.1">
    <property type="nucleotide sequence ID" value="NZ_BAAATD010000004.1"/>
</dbReference>
<name>A0ABP6C0M8_9ACTN</name>
<keyword evidence="2" id="KW-1185">Reference proteome</keyword>
<evidence type="ECO:0000313" key="2">
    <source>
        <dbReference type="Proteomes" id="UP001501509"/>
    </source>
</evidence>
<proteinExistence type="predicted"/>
<reference evidence="2" key="1">
    <citation type="journal article" date="2019" name="Int. J. Syst. Evol. Microbiol.">
        <title>The Global Catalogue of Microorganisms (GCM) 10K type strain sequencing project: providing services to taxonomists for standard genome sequencing and annotation.</title>
        <authorList>
            <consortium name="The Broad Institute Genomics Platform"/>
            <consortium name="The Broad Institute Genome Sequencing Center for Infectious Disease"/>
            <person name="Wu L."/>
            <person name="Ma J."/>
        </authorList>
    </citation>
    <scope>NUCLEOTIDE SEQUENCE [LARGE SCALE GENOMIC DNA]</scope>
    <source>
        <strain evidence="2">JCM 6833</strain>
    </source>
</reference>
<accession>A0ABP6C0M8</accession>
<comment type="caution">
    <text evidence="1">The sequence shown here is derived from an EMBL/GenBank/DDBJ whole genome shotgun (WGS) entry which is preliminary data.</text>
</comment>
<sequence>MPQRRRIPPSLRALLVLVVVVAVVGVGLVARDWWQDRDDCGDAEGGVKRSQGECVGVTDGSARPFDTALKGIQEKIFAENRHVDSMKGVRKATIAYLAPMTVTAKDPVTTAEVRHELEGAYIAQLLLNERSSDTADVPAEPQIKILLANSGGESRQWQHTVAEIARRDNIVAVAGLGPSTEGSRAAMARLAELQIPMVGSIITATDILGADKRPLDARDGLFRIAPTNADEVDAVLKAVPPKGKPFLIQDNNRRDIYAQDLAHRFRAARIPNVQTESYITDQEGRPAGGNPFLWMRAQICGGQDTWLFFAGRGKQLQAMLEVFADNPCAGQNITIVSGDDALNIDWTNQKVKTALSQRITLRYAGLAHPQQWLKLPQFGEPFTRFRTKHEQHQFKPDDLVDGTSMMAHDAVLTAASAIRNASSNVSKEGVLGMLLQLHGRNHVQGASGRIDLDTTTGKVTNKAIPILQITPRGVRVDTVAFPTGKPT</sequence>
<dbReference type="Gene3D" id="3.40.50.2300">
    <property type="match status" value="2"/>
</dbReference>
<evidence type="ECO:0000313" key="1">
    <source>
        <dbReference type="EMBL" id="GAA2596551.1"/>
    </source>
</evidence>